<feature type="transmembrane region" description="Helical" evidence="7">
    <location>
        <begin position="137"/>
        <end position="155"/>
    </location>
</feature>
<dbReference type="EMBL" id="BMYO01000001">
    <property type="protein sequence ID" value="GHD56364.1"/>
    <property type="molecule type" value="Genomic_DNA"/>
</dbReference>
<feature type="transmembrane region" description="Helical" evidence="7">
    <location>
        <begin position="75"/>
        <end position="96"/>
    </location>
</feature>
<comment type="subcellular location">
    <subcellularLocation>
        <location evidence="1">Membrane</location>
        <topology evidence="1">Multi-pass membrane protein</topology>
    </subcellularLocation>
</comment>
<keyword evidence="6 7" id="KW-0472">Membrane</keyword>
<comment type="similarity">
    <text evidence="2">Belongs to the bacterial sugar transferase family.</text>
</comment>
<dbReference type="InterPro" id="IPR003362">
    <property type="entry name" value="Bact_transf"/>
</dbReference>
<feature type="transmembrane region" description="Helical" evidence="7">
    <location>
        <begin position="308"/>
        <end position="329"/>
    </location>
</feature>
<dbReference type="PANTHER" id="PTHR30576:SF21">
    <property type="entry name" value="UDP-GLUCOSE:UNDECAPRENYL-PHOSPHATE GLUCOSE-1-PHOSPHATE TRANSFERASE"/>
    <property type="match status" value="1"/>
</dbReference>
<evidence type="ECO:0000256" key="2">
    <source>
        <dbReference type="ARBA" id="ARBA00006464"/>
    </source>
</evidence>
<dbReference type="Proteomes" id="UP000604737">
    <property type="component" value="Unassembled WGS sequence"/>
</dbReference>
<protein>
    <submittedName>
        <fullName evidence="9">Undecaprenyl-phosphate glucose phosphotransferase</fullName>
    </submittedName>
</protein>
<evidence type="ECO:0000313" key="10">
    <source>
        <dbReference type="Proteomes" id="UP000604737"/>
    </source>
</evidence>
<reference evidence="10" key="1">
    <citation type="journal article" date="2019" name="Int. J. Syst. Evol. Microbiol.">
        <title>The Global Catalogue of Microorganisms (GCM) 10K type strain sequencing project: providing services to taxonomists for standard genome sequencing and annotation.</title>
        <authorList>
            <consortium name="The Broad Institute Genomics Platform"/>
            <consortium name="The Broad Institute Genome Sequencing Center for Infectious Disease"/>
            <person name="Wu L."/>
            <person name="Ma J."/>
        </authorList>
    </citation>
    <scope>NUCLEOTIDE SEQUENCE [LARGE SCALE GENOMIC DNA]</scope>
    <source>
        <strain evidence="10">KCTC 23701</strain>
    </source>
</reference>
<keyword evidence="5 7" id="KW-1133">Transmembrane helix</keyword>
<evidence type="ECO:0000259" key="8">
    <source>
        <dbReference type="Pfam" id="PF02397"/>
    </source>
</evidence>
<evidence type="ECO:0000256" key="3">
    <source>
        <dbReference type="ARBA" id="ARBA00022679"/>
    </source>
</evidence>
<proteinExistence type="inferred from homology"/>
<keyword evidence="4 7" id="KW-0812">Transmembrane</keyword>
<keyword evidence="10" id="KW-1185">Reference proteome</keyword>
<name>A0ABQ3GUY6_9NEIS</name>
<evidence type="ECO:0000256" key="1">
    <source>
        <dbReference type="ARBA" id="ARBA00004141"/>
    </source>
</evidence>
<evidence type="ECO:0000256" key="4">
    <source>
        <dbReference type="ARBA" id="ARBA00022692"/>
    </source>
</evidence>
<evidence type="ECO:0000256" key="6">
    <source>
        <dbReference type="ARBA" id="ARBA00023136"/>
    </source>
</evidence>
<accession>A0ABQ3GUY6</accession>
<dbReference type="Pfam" id="PF02397">
    <property type="entry name" value="Bac_transf"/>
    <property type="match status" value="1"/>
</dbReference>
<dbReference type="NCBIfam" id="TIGR03023">
    <property type="entry name" value="WcaJ_sugtrans"/>
    <property type="match status" value="1"/>
</dbReference>
<evidence type="ECO:0000256" key="5">
    <source>
        <dbReference type="ARBA" id="ARBA00022989"/>
    </source>
</evidence>
<dbReference type="RefSeq" id="WP_229797357.1">
    <property type="nucleotide sequence ID" value="NZ_BMYO01000001.1"/>
</dbReference>
<feature type="transmembrane region" description="Helical" evidence="7">
    <location>
        <begin position="108"/>
        <end position="131"/>
    </location>
</feature>
<evidence type="ECO:0000313" key="9">
    <source>
        <dbReference type="EMBL" id="GHD56364.1"/>
    </source>
</evidence>
<evidence type="ECO:0000256" key="7">
    <source>
        <dbReference type="SAM" id="Phobius"/>
    </source>
</evidence>
<keyword evidence="3" id="KW-0808">Transferase</keyword>
<gene>
    <name evidence="9" type="ORF">GCM10007350_03290</name>
</gene>
<dbReference type="Gene3D" id="3.40.50.720">
    <property type="entry name" value="NAD(P)-binding Rossmann-like Domain"/>
    <property type="match status" value="1"/>
</dbReference>
<feature type="transmembrane region" description="Helical" evidence="7">
    <location>
        <begin position="48"/>
        <end position="69"/>
    </location>
</feature>
<dbReference type="InterPro" id="IPR017473">
    <property type="entry name" value="Undecaprenyl-P_gluc_Ptfrase"/>
</dbReference>
<dbReference type="NCBIfam" id="TIGR03025">
    <property type="entry name" value="EPS_sugtrans"/>
    <property type="match status" value="1"/>
</dbReference>
<organism evidence="9 10">
    <name type="scientific">Jeongeupia chitinilytica</name>
    <dbReference type="NCBI Taxonomy" id="1041641"/>
    <lineage>
        <taxon>Bacteria</taxon>
        <taxon>Pseudomonadati</taxon>
        <taxon>Pseudomonadota</taxon>
        <taxon>Betaproteobacteria</taxon>
        <taxon>Neisseriales</taxon>
        <taxon>Chitinibacteraceae</taxon>
        <taxon>Jeongeupia</taxon>
    </lineage>
</organism>
<sequence length="493" mass="54997">MSHLDPQLQQVGGAAMDDAPMPPRVSSLNNRFSEFVNAAPLVSVFKSFVDPVVVVAVLYLLSIPFQVAFDGYTCVLAAFGFLLSAHVLDGLFLFVPGHERPLLGLGRFTVQWLFICVTLMLLGWVSGFAAYFHPPFILAWFVLAPAALIGVHALFRPIFFLPRESVETQRRAVVIGANRPGVALAEALQTDPLHRINWLGYFDDRELSRLPGVQPSRLLGTLRDLPSYVRSHSVHNIYISLPMTSQPRVLAMLDALSDSTASIYFVPDLFVFDLIQARFDHVAGIPVVAVCESPFMGLRGVLKRLSDIVLATLILALIWPVMLGVAIAVKLTSPGPVLFKQRRYGADGESILVYKFRSMTVMEDGDRVVQATKQDQRFTPIGGFLRRSSLDELPQFINVLQGRMSVVGPRPHANAHNEQYRSLIKGYMMRHKVKPGITGWAQVNGFRGETDTLEKMQRRIEFDLDYLRNWSIWLDLKIVAKTASSMAGDKNAY</sequence>
<dbReference type="Pfam" id="PF13727">
    <property type="entry name" value="CoA_binding_3"/>
    <property type="match status" value="1"/>
</dbReference>
<dbReference type="PANTHER" id="PTHR30576">
    <property type="entry name" value="COLANIC BIOSYNTHESIS UDP-GLUCOSE LIPID CARRIER TRANSFERASE"/>
    <property type="match status" value="1"/>
</dbReference>
<comment type="caution">
    <text evidence="9">The sequence shown here is derived from an EMBL/GenBank/DDBJ whole genome shotgun (WGS) entry which is preliminary data.</text>
</comment>
<dbReference type="InterPro" id="IPR017475">
    <property type="entry name" value="EPS_sugar_tfrase"/>
</dbReference>
<feature type="domain" description="Bacterial sugar transferase" evidence="8">
    <location>
        <begin position="303"/>
        <end position="486"/>
    </location>
</feature>